<accession>A0A031LNM7</accession>
<keyword evidence="4" id="KW-1185">Reference proteome</keyword>
<protein>
    <submittedName>
        <fullName evidence="3">AIR synthase</fullName>
    </submittedName>
</protein>
<dbReference type="SUPFAM" id="SSF55326">
    <property type="entry name" value="PurM N-terminal domain-like"/>
    <property type="match status" value="1"/>
</dbReference>
<dbReference type="AlphaFoldDB" id="A0A031LNM7"/>
<name>A0A031LNM7_9CREN</name>
<dbReference type="InterPro" id="IPR036921">
    <property type="entry name" value="PurM-like_N_sf"/>
</dbReference>
<proteinExistence type="predicted"/>
<comment type="caution">
    <text evidence="3">The sequence shown here is derived from an EMBL/GenBank/DDBJ whole genome shotgun (WGS) entry which is preliminary data.</text>
</comment>
<organism evidence="3 4">
    <name type="scientific">Candidatus Acidianus copahuensis</name>
    <dbReference type="NCBI Taxonomy" id="1160895"/>
    <lineage>
        <taxon>Archaea</taxon>
        <taxon>Thermoproteota</taxon>
        <taxon>Thermoprotei</taxon>
        <taxon>Sulfolobales</taxon>
        <taxon>Sulfolobaceae</taxon>
        <taxon>Acidianus</taxon>
    </lineage>
</organism>
<dbReference type="CDD" id="cd02691">
    <property type="entry name" value="PurM-like2"/>
    <property type="match status" value="1"/>
</dbReference>
<dbReference type="InterPro" id="IPR036676">
    <property type="entry name" value="PurM-like_C_sf"/>
</dbReference>
<dbReference type="EMBL" id="JFZT01000048">
    <property type="protein sequence ID" value="EZQ03159.1"/>
    <property type="molecule type" value="Genomic_DNA"/>
</dbReference>
<dbReference type="InterPro" id="IPR009186">
    <property type="entry name" value="Ni_metllenz_mat"/>
</dbReference>
<dbReference type="InterPro" id="IPR010918">
    <property type="entry name" value="PurM-like_C_dom"/>
</dbReference>
<evidence type="ECO:0000313" key="3">
    <source>
        <dbReference type="EMBL" id="EZQ03159.1"/>
    </source>
</evidence>
<dbReference type="PANTHER" id="PTHR30270">
    <property type="entry name" value="THIAMINE-MONOPHOSPHATE KINASE"/>
    <property type="match status" value="1"/>
</dbReference>
<dbReference type="RefSeq" id="WP_048100207.1">
    <property type="nucleotide sequence ID" value="NZ_JFZT01000048.1"/>
</dbReference>
<dbReference type="PANTHER" id="PTHR30270:SF2">
    <property type="entry name" value="HYDROGENASE EXPRESSION_FORMATION PROTEIN"/>
    <property type="match status" value="1"/>
</dbReference>
<dbReference type="Gene3D" id="3.90.650.10">
    <property type="entry name" value="PurM-like C-terminal domain"/>
    <property type="match status" value="1"/>
</dbReference>
<dbReference type="GO" id="GO:0009228">
    <property type="term" value="P:thiamine biosynthetic process"/>
    <property type="evidence" value="ECO:0007669"/>
    <property type="project" value="InterPro"/>
</dbReference>
<reference evidence="3 4" key="1">
    <citation type="submission" date="2014-03" db="EMBL/GenBank/DDBJ databases">
        <title>Draft genome sequence of the novel thermoacidophilic archaea Acidianus copahuensis ALE1 strain, isolated from Copahue volcanic area in Neuquen Argentina.</title>
        <authorList>
            <person name="Urbieta M.S."/>
            <person name="Rascovan N."/>
            <person name="Castro C."/>
            <person name="Revale S."/>
            <person name="Giaveno M.A."/>
            <person name="Vazquez M.P."/>
            <person name="Donati E.R."/>
        </authorList>
    </citation>
    <scope>NUCLEOTIDE SEQUENCE [LARGE SCALE GENOMIC DNA]</scope>
    <source>
        <strain evidence="3 4">ALE1</strain>
    </source>
</reference>
<evidence type="ECO:0000259" key="1">
    <source>
        <dbReference type="Pfam" id="PF00586"/>
    </source>
</evidence>
<evidence type="ECO:0000259" key="2">
    <source>
        <dbReference type="Pfam" id="PF02769"/>
    </source>
</evidence>
<sequence>MDLEGLARRLDKQRAKQEILELLEIYKGKNDFNEKLANTIIEEVDLSKIYSYWEPIRVGITSGNAGLGSRGIGDHLIHEKLFELSGKSVDTFDDAGIQEDIAISIDGIHSRLSYYPFLAGFHATKATLRDIMVKGANPLGLIVDIHVSDDTDISYLLDFEAGVSTVADAIGVKILSGSTLRIGGDVVIGERISGGVGAIGKISNKKYLRSNVKKGMKIIMTEGNGGGTIASTAIFHGYHGIVDETLKVDELMACSAILSSENSAEAMTDVTNGGLRMDAIEISEISHVTFRINVDKFFSMINPNVLKMLHDLDIDPLGVSIDSILIFSKDEDILRILSKAGIRSEIIGEVEDFSGSSIIDETGKPIQPKFRESPYTPVKKVIGNISPYTLDELKIKLDIALNEAKMRKDKVLKNLKGTFV</sequence>
<feature type="domain" description="PurM-like N-terminal" evidence="1">
    <location>
        <begin position="93"/>
        <end position="181"/>
    </location>
</feature>
<dbReference type="Gene3D" id="3.30.1330.10">
    <property type="entry name" value="PurM-like, N-terminal domain"/>
    <property type="match status" value="1"/>
</dbReference>
<dbReference type="GO" id="GO:0009030">
    <property type="term" value="F:thiamine-phosphate kinase activity"/>
    <property type="evidence" value="ECO:0007669"/>
    <property type="project" value="InterPro"/>
</dbReference>
<dbReference type="Pfam" id="PF00586">
    <property type="entry name" value="AIRS"/>
    <property type="match status" value="1"/>
</dbReference>
<dbReference type="SUPFAM" id="SSF56042">
    <property type="entry name" value="PurM C-terminal domain-like"/>
    <property type="match status" value="1"/>
</dbReference>
<evidence type="ECO:0000313" key="4">
    <source>
        <dbReference type="Proteomes" id="UP000024332"/>
    </source>
</evidence>
<feature type="domain" description="PurM-like C-terminal" evidence="2">
    <location>
        <begin position="213"/>
        <end position="356"/>
    </location>
</feature>
<dbReference type="STRING" id="1160895.CM19_10040"/>
<dbReference type="Proteomes" id="UP000024332">
    <property type="component" value="Unassembled WGS sequence"/>
</dbReference>
<dbReference type="Pfam" id="PF02769">
    <property type="entry name" value="AIRS_C"/>
    <property type="match status" value="1"/>
</dbReference>
<gene>
    <name evidence="3" type="ORF">CM19_10040</name>
</gene>
<dbReference type="OrthoDB" id="42306at2157"/>
<dbReference type="InterPro" id="IPR006283">
    <property type="entry name" value="ThiL-like"/>
</dbReference>
<dbReference type="InterPro" id="IPR016188">
    <property type="entry name" value="PurM-like_N"/>
</dbReference>